<keyword evidence="7 11" id="KW-0479">Metal-binding</keyword>
<dbReference type="SMART" id="SM00327">
    <property type="entry name" value="VWA"/>
    <property type="match status" value="1"/>
</dbReference>
<reference evidence="16 17" key="1">
    <citation type="journal article" date="2019" name="Sci. Data">
        <title>Hybrid genome assembly and annotation of Danionella translucida.</title>
        <authorList>
            <person name="Kadobianskyi M."/>
            <person name="Schulze L."/>
            <person name="Schuelke M."/>
            <person name="Judkewitz B."/>
        </authorList>
    </citation>
    <scope>NUCLEOTIDE SEQUENCE [LARGE SCALE GENOMIC DNA]</scope>
    <source>
        <strain evidence="16 17">Bolton</strain>
    </source>
</reference>
<dbReference type="SUPFAM" id="SSF53300">
    <property type="entry name" value="vWA-like"/>
    <property type="match status" value="1"/>
</dbReference>
<feature type="binding site" evidence="11">
    <location>
        <position position="610"/>
    </location>
    <ligand>
        <name>Zn(2+)</name>
        <dbReference type="ChEBI" id="CHEBI:29105"/>
    </ligand>
</feature>
<dbReference type="InterPro" id="IPR008399">
    <property type="entry name" value="Anthrax_toxin_rcpt_C"/>
</dbReference>
<evidence type="ECO:0000256" key="3">
    <source>
        <dbReference type="ARBA" id="ARBA00007018"/>
    </source>
</evidence>
<evidence type="ECO:0000256" key="2">
    <source>
        <dbReference type="ARBA" id="ARBA00004479"/>
    </source>
</evidence>
<feature type="transmembrane region" description="Helical" evidence="13">
    <location>
        <begin position="690"/>
        <end position="708"/>
    </location>
</feature>
<dbReference type="Gene3D" id="3.40.50.410">
    <property type="entry name" value="von Willebrand factor, type A domain"/>
    <property type="match status" value="1"/>
</dbReference>
<keyword evidence="11" id="KW-0862">Zinc</keyword>
<comment type="similarity">
    <text evidence="3">Belongs to the ADIPOR family.</text>
</comment>
<keyword evidence="17" id="KW-1185">Reference proteome</keyword>
<protein>
    <recommendedName>
        <fullName evidence="15">VWFA domain-containing protein</fullName>
    </recommendedName>
</protein>
<evidence type="ECO:0000256" key="8">
    <source>
        <dbReference type="ARBA" id="ARBA00022729"/>
    </source>
</evidence>
<dbReference type="GO" id="GO:0005886">
    <property type="term" value="C:plasma membrane"/>
    <property type="evidence" value="ECO:0007669"/>
    <property type="project" value="TreeGrafter"/>
</dbReference>
<evidence type="ECO:0000256" key="11">
    <source>
        <dbReference type="PIRSR" id="PIRSR604254-1"/>
    </source>
</evidence>
<feature type="binding site" evidence="11">
    <location>
        <position position="762"/>
    </location>
    <ligand>
        <name>Zn(2+)</name>
        <dbReference type="ChEBI" id="CHEBI:29105"/>
    </ligand>
</feature>
<dbReference type="AlphaFoldDB" id="A0A553NW74"/>
<keyword evidence="5" id="KW-0597">Phosphoprotein</keyword>
<feature type="transmembrane region" description="Helical" evidence="13">
    <location>
        <begin position="751"/>
        <end position="772"/>
    </location>
</feature>
<feature type="transmembrane region" description="Helical" evidence="13">
    <location>
        <begin position="281"/>
        <end position="302"/>
    </location>
</feature>
<feature type="region of interest" description="Disordered" evidence="12">
    <location>
        <begin position="315"/>
        <end position="335"/>
    </location>
</feature>
<feature type="domain" description="VWFA" evidence="15">
    <location>
        <begin position="39"/>
        <end position="207"/>
    </location>
</feature>
<dbReference type="GO" id="GO:0004888">
    <property type="term" value="F:transmembrane signaling receptor activity"/>
    <property type="evidence" value="ECO:0007669"/>
    <property type="project" value="TreeGrafter"/>
</dbReference>
<feature type="binding site" evidence="11">
    <location>
        <position position="758"/>
    </location>
    <ligand>
        <name>Zn(2+)</name>
        <dbReference type="ChEBI" id="CHEBI:29105"/>
    </ligand>
</feature>
<dbReference type="Pfam" id="PF00092">
    <property type="entry name" value="VWA"/>
    <property type="match status" value="1"/>
</dbReference>
<evidence type="ECO:0000256" key="14">
    <source>
        <dbReference type="SAM" id="SignalP"/>
    </source>
</evidence>
<comment type="similarity">
    <text evidence="4">Belongs to the ATR family.</text>
</comment>
<sequence>MRGDSYHPIKANWFLQLFCISLLTPYLRGEDGSCHGAFDLYFVLDRSGSVSENWLEIYGFVEQLTNRFVSPKMRVSFIVFSSRAEVVLPLTGDRVDIDGGLQKLSKVNPAGETYMHEGFKKAIEQMISQGTMASSIIIALTDGKLDIYVYDLVVKEANLARQYGARVYCVGVHDFDANQLLDIADNKDQVFPVVDGLEALKNIVNSILKKSCVEVFNLEPSSICVNDERPSVVKDNYVLCAAPVLTEVGHSIEVLISLNNGKSFISTPITIFSTTCSDGTVVVIVILVLLVLVALILLWWFWPLCCTVVIRDPPPSRPPPPRPIPEPEIDPLPKKKWPTVDASYYGGRGPGGITRMEVRWGEKGSTEEGTRLAKAKNAVVKMPEEEFEEPAIRPPPRPPPVYQVPAPEKWYTPIKGRVDAVVALLRRQYDRVAILRPTANDQGSNWFYTDLQCTLIVGVFIIGMARLVAASNSPAIKSTDEPIWCVLNILKSTHYIELGGYQYWPVLVPRGIRLYTYEQIPVFLKDNPYITDGYRAHLPSKLCLKSIFVLSNETVNIWSHLLGFLLFFSLGVNDMATVLPSAGASREDYVIYSIGLFCFQVCMLCSVGYHLFCCHRSEKTCRRWLALDYAGISVGILGCYVPGVFYAFYCNSFWRQVYLLTVLALILAVFAVQIHPLYLTAQWKKLRSAIFCSVAGYGIIPACHWVWLNGGFHSEIVKVFFPRVMIMYMIAASAFLFYVSKIPERYFPGQLNYLGASHQLWHVLVVLMFYWWHQSAIYIMNYRHKQPCGAD</sequence>
<dbReference type="InterPro" id="IPR002035">
    <property type="entry name" value="VWF_A"/>
</dbReference>
<dbReference type="Pfam" id="PF05587">
    <property type="entry name" value="Anth_Ig"/>
    <property type="match status" value="1"/>
</dbReference>
<feature type="transmembrane region" description="Helical" evidence="13">
    <location>
        <begin position="624"/>
        <end position="645"/>
    </location>
</feature>
<dbReference type="InterPro" id="IPR008400">
    <property type="entry name" value="Anthrax_toxin_rcpt_extracel"/>
</dbReference>
<organism evidence="16 17">
    <name type="scientific">Danionella cerebrum</name>
    <dbReference type="NCBI Taxonomy" id="2873325"/>
    <lineage>
        <taxon>Eukaryota</taxon>
        <taxon>Metazoa</taxon>
        <taxon>Chordata</taxon>
        <taxon>Craniata</taxon>
        <taxon>Vertebrata</taxon>
        <taxon>Euteleostomi</taxon>
        <taxon>Actinopterygii</taxon>
        <taxon>Neopterygii</taxon>
        <taxon>Teleostei</taxon>
        <taxon>Ostariophysi</taxon>
        <taxon>Cypriniformes</taxon>
        <taxon>Danionidae</taxon>
        <taxon>Danioninae</taxon>
        <taxon>Danionella</taxon>
    </lineage>
</organism>
<dbReference type="FunFam" id="3.40.50.410:FF:000024">
    <property type="entry name" value="Anthrax toxin receptor"/>
    <property type="match status" value="1"/>
</dbReference>
<feature type="transmembrane region" description="Helical" evidence="13">
    <location>
        <begin position="657"/>
        <end position="678"/>
    </location>
</feature>
<evidence type="ECO:0000256" key="12">
    <source>
        <dbReference type="SAM" id="MobiDB-lite"/>
    </source>
</evidence>
<evidence type="ECO:0000256" key="5">
    <source>
        <dbReference type="ARBA" id="ARBA00022553"/>
    </source>
</evidence>
<dbReference type="Pfam" id="PF03006">
    <property type="entry name" value="HlyIII"/>
    <property type="match status" value="1"/>
</dbReference>
<evidence type="ECO:0000256" key="10">
    <source>
        <dbReference type="ARBA" id="ARBA00023136"/>
    </source>
</evidence>
<name>A0A553NW74_9TELE</name>
<evidence type="ECO:0000256" key="6">
    <source>
        <dbReference type="ARBA" id="ARBA00022692"/>
    </source>
</evidence>
<dbReference type="PROSITE" id="PS50234">
    <property type="entry name" value="VWFA"/>
    <property type="match status" value="1"/>
</dbReference>
<gene>
    <name evidence="16" type="ORF">DNTS_028429</name>
</gene>
<keyword evidence="6 13" id="KW-0812">Transmembrane</keyword>
<dbReference type="GO" id="GO:0009986">
    <property type="term" value="C:cell surface"/>
    <property type="evidence" value="ECO:0007669"/>
    <property type="project" value="TreeGrafter"/>
</dbReference>
<dbReference type="Proteomes" id="UP000316079">
    <property type="component" value="Unassembled WGS sequence"/>
</dbReference>
<evidence type="ECO:0000256" key="13">
    <source>
        <dbReference type="SAM" id="Phobius"/>
    </source>
</evidence>
<keyword evidence="10 13" id="KW-0472">Membrane</keyword>
<keyword evidence="9 13" id="KW-1133">Transmembrane helix</keyword>
<accession>A0A553NW74</accession>
<evidence type="ECO:0000256" key="4">
    <source>
        <dbReference type="ARBA" id="ARBA00008095"/>
    </source>
</evidence>
<dbReference type="InterPro" id="IPR004254">
    <property type="entry name" value="AdipoR/HlyIII-related"/>
</dbReference>
<dbReference type="Pfam" id="PF05586">
    <property type="entry name" value="Ant_C"/>
    <property type="match status" value="1"/>
</dbReference>
<feature type="chain" id="PRO_5021885349" description="VWFA domain-containing protein" evidence="14">
    <location>
        <begin position="30"/>
        <end position="791"/>
    </location>
</feature>
<evidence type="ECO:0000259" key="15">
    <source>
        <dbReference type="PROSITE" id="PS50234"/>
    </source>
</evidence>
<evidence type="ECO:0000256" key="7">
    <source>
        <dbReference type="ARBA" id="ARBA00022723"/>
    </source>
</evidence>
<evidence type="ECO:0000313" key="16">
    <source>
        <dbReference type="EMBL" id="TRY69667.1"/>
    </source>
</evidence>
<feature type="compositionally biased region" description="Pro residues" evidence="12">
    <location>
        <begin position="315"/>
        <end position="326"/>
    </location>
</feature>
<dbReference type="EMBL" id="SRMA01026790">
    <property type="protein sequence ID" value="TRY69667.1"/>
    <property type="molecule type" value="Genomic_DNA"/>
</dbReference>
<dbReference type="PANTHER" id="PTHR16059:SF29">
    <property type="entry name" value="ANTHRAX TOXIN RECEPTOR"/>
    <property type="match status" value="1"/>
</dbReference>
<comment type="subcellular location">
    <subcellularLocation>
        <location evidence="1">Membrane</location>
        <topology evidence="1">Multi-pass membrane protein</topology>
    </subcellularLocation>
    <subcellularLocation>
        <location evidence="2">Membrane</location>
        <topology evidence="2">Single-pass type I membrane protein</topology>
    </subcellularLocation>
</comment>
<feature type="transmembrane region" description="Helical" evidence="13">
    <location>
        <begin position="589"/>
        <end position="612"/>
    </location>
</feature>
<dbReference type="PANTHER" id="PTHR16059">
    <property type="entry name" value="ANTHRAX TOXIN RECEPTOR"/>
    <property type="match status" value="1"/>
</dbReference>
<evidence type="ECO:0000256" key="9">
    <source>
        <dbReference type="ARBA" id="ARBA00022989"/>
    </source>
</evidence>
<proteinExistence type="inferred from homology"/>
<feature type="transmembrane region" description="Helical" evidence="13">
    <location>
        <begin position="720"/>
        <end position="739"/>
    </location>
</feature>
<dbReference type="InterPro" id="IPR036465">
    <property type="entry name" value="vWFA_dom_sf"/>
</dbReference>
<feature type="transmembrane region" description="Helical" evidence="13">
    <location>
        <begin position="547"/>
        <end position="569"/>
    </location>
</feature>
<comment type="caution">
    <text evidence="16">The sequence shown here is derived from an EMBL/GenBank/DDBJ whole genome shotgun (WGS) entry which is preliminary data.</text>
</comment>
<dbReference type="GO" id="GO:0046872">
    <property type="term" value="F:metal ion binding"/>
    <property type="evidence" value="ECO:0007669"/>
    <property type="project" value="UniProtKB-KW"/>
</dbReference>
<keyword evidence="8 14" id="KW-0732">Signal</keyword>
<evidence type="ECO:0000256" key="1">
    <source>
        <dbReference type="ARBA" id="ARBA00004141"/>
    </source>
</evidence>
<evidence type="ECO:0000313" key="17">
    <source>
        <dbReference type="Proteomes" id="UP000316079"/>
    </source>
</evidence>
<feature type="signal peptide" evidence="14">
    <location>
        <begin position="1"/>
        <end position="29"/>
    </location>
</feature>
<dbReference type="OrthoDB" id="529367at2759"/>